<feature type="region of interest" description="Disordered" evidence="1">
    <location>
        <begin position="1"/>
        <end position="23"/>
    </location>
</feature>
<evidence type="ECO:0000256" key="1">
    <source>
        <dbReference type="SAM" id="MobiDB-lite"/>
    </source>
</evidence>
<comment type="caution">
    <text evidence="2">The sequence shown here is derived from an EMBL/GenBank/DDBJ whole genome shotgun (WGS) entry which is preliminary data.</text>
</comment>
<sequence length="182" mass="20967">MTSTQSSSDSEGDDEDDDDDDDPRFVIELTNGSLKLISIDRLEPYFELNIVSQTNQEFNVETERQEVSHTLQTCQTNFQQAVYYCFQEGFCRILVKTLFFSFIEEHLCTYDEPLGNDIMYHFLNDAGQIYRQLELLLPSISLCSLRGRIAQVFCRTALTNCHSVMQLVIKVHRCNNHSTNSA</sequence>
<feature type="compositionally biased region" description="Acidic residues" evidence="1">
    <location>
        <begin position="10"/>
        <end position="22"/>
    </location>
</feature>
<evidence type="ECO:0000313" key="3">
    <source>
        <dbReference type="Proteomes" id="UP001642483"/>
    </source>
</evidence>
<dbReference type="Proteomes" id="UP001642483">
    <property type="component" value="Unassembled WGS sequence"/>
</dbReference>
<organism evidence="2 3">
    <name type="scientific">Clavelina lepadiformis</name>
    <name type="common">Light-bulb sea squirt</name>
    <name type="synonym">Ascidia lepadiformis</name>
    <dbReference type="NCBI Taxonomy" id="159417"/>
    <lineage>
        <taxon>Eukaryota</taxon>
        <taxon>Metazoa</taxon>
        <taxon>Chordata</taxon>
        <taxon>Tunicata</taxon>
        <taxon>Ascidiacea</taxon>
        <taxon>Aplousobranchia</taxon>
        <taxon>Clavelinidae</taxon>
        <taxon>Clavelina</taxon>
    </lineage>
</organism>
<protein>
    <submittedName>
        <fullName evidence="2">Uncharacterized protein</fullName>
    </submittedName>
</protein>
<proteinExistence type="predicted"/>
<name>A0ABP0H0Z2_CLALP</name>
<dbReference type="EMBL" id="CAWYQH010000163">
    <property type="protein sequence ID" value="CAK8696709.1"/>
    <property type="molecule type" value="Genomic_DNA"/>
</dbReference>
<gene>
    <name evidence="2" type="ORF">CVLEPA_LOCUS30040</name>
</gene>
<evidence type="ECO:0000313" key="2">
    <source>
        <dbReference type="EMBL" id="CAK8696709.1"/>
    </source>
</evidence>
<reference evidence="2 3" key="1">
    <citation type="submission" date="2024-02" db="EMBL/GenBank/DDBJ databases">
        <authorList>
            <person name="Daric V."/>
            <person name="Darras S."/>
        </authorList>
    </citation>
    <scope>NUCLEOTIDE SEQUENCE [LARGE SCALE GENOMIC DNA]</scope>
</reference>
<accession>A0ABP0H0Z2</accession>
<keyword evidence="3" id="KW-1185">Reference proteome</keyword>